<organism evidence="2 3">
    <name type="scientific">Crossiella equi</name>
    <dbReference type="NCBI Taxonomy" id="130796"/>
    <lineage>
        <taxon>Bacteria</taxon>
        <taxon>Bacillati</taxon>
        <taxon>Actinomycetota</taxon>
        <taxon>Actinomycetes</taxon>
        <taxon>Pseudonocardiales</taxon>
        <taxon>Pseudonocardiaceae</taxon>
        <taxon>Crossiella</taxon>
    </lineage>
</organism>
<comment type="caution">
    <text evidence="2">The sequence shown here is derived from an EMBL/GenBank/DDBJ whole genome shotgun (WGS) entry which is preliminary data.</text>
</comment>
<name>A0ABS5AJ78_9PSEU</name>
<feature type="transmembrane region" description="Helical" evidence="1">
    <location>
        <begin position="144"/>
        <end position="164"/>
    </location>
</feature>
<dbReference type="RefSeq" id="WP_086782889.1">
    <property type="nucleotide sequence ID" value="NZ_JAGIOO010000001.1"/>
</dbReference>
<feature type="transmembrane region" description="Helical" evidence="1">
    <location>
        <begin position="203"/>
        <end position="223"/>
    </location>
</feature>
<accession>A0ABS5AJ78</accession>
<keyword evidence="1" id="KW-0472">Membrane</keyword>
<evidence type="ECO:0000313" key="3">
    <source>
        <dbReference type="Proteomes" id="UP001519363"/>
    </source>
</evidence>
<keyword evidence="3" id="KW-1185">Reference proteome</keyword>
<dbReference type="EMBL" id="JAGIOO010000001">
    <property type="protein sequence ID" value="MBP2476625.1"/>
    <property type="molecule type" value="Genomic_DNA"/>
</dbReference>
<keyword evidence="1" id="KW-0812">Transmembrane</keyword>
<evidence type="ECO:0000256" key="1">
    <source>
        <dbReference type="SAM" id="Phobius"/>
    </source>
</evidence>
<gene>
    <name evidence="2" type="ORF">JOF53_005497</name>
</gene>
<evidence type="ECO:0000313" key="2">
    <source>
        <dbReference type="EMBL" id="MBP2476625.1"/>
    </source>
</evidence>
<keyword evidence="1" id="KW-1133">Transmembrane helix</keyword>
<protein>
    <submittedName>
        <fullName evidence="2">Uncharacterized protein</fullName>
    </submittedName>
</protein>
<reference evidence="2 3" key="1">
    <citation type="submission" date="2021-03" db="EMBL/GenBank/DDBJ databases">
        <title>Sequencing the genomes of 1000 actinobacteria strains.</title>
        <authorList>
            <person name="Klenk H.-P."/>
        </authorList>
    </citation>
    <scope>NUCLEOTIDE SEQUENCE [LARGE SCALE GENOMIC DNA]</scope>
    <source>
        <strain evidence="2 3">DSM 44580</strain>
    </source>
</reference>
<sequence>MAFSPAQFNAVKEKVEQGVSDLEAELAALRALIRTTPVIAGLPDFMREAVEWCAERIYTVGYHLCVVIKDIALGIAAPVMFFLNSLEWGDVRGYASTVVGQLKPEVMPAGGSWSGAAAGAYKSNIKPQGDAANKIATIADKTSGVLMGSAVAGLAFYAGIGAILAKSIAGVVTGALALGSGVFTLPGLALLAGELTLTSGTVWALISALTAFLGAQAVTLASLKGESVDNSFFPGGKWPDPFSGSYGDGSVQDGDADWSLNR</sequence>
<dbReference type="Proteomes" id="UP001519363">
    <property type="component" value="Unassembled WGS sequence"/>
</dbReference>
<feature type="transmembrane region" description="Helical" evidence="1">
    <location>
        <begin position="171"/>
        <end position="191"/>
    </location>
</feature>
<proteinExistence type="predicted"/>